<keyword evidence="11" id="KW-1185">Reference proteome</keyword>
<comment type="caution">
    <text evidence="10">The sequence shown here is derived from an EMBL/GenBank/DDBJ whole genome shotgun (WGS) entry which is preliminary data.</text>
</comment>
<evidence type="ECO:0000313" key="10">
    <source>
        <dbReference type="EMBL" id="ORY38260.1"/>
    </source>
</evidence>
<evidence type="ECO:0000313" key="11">
    <source>
        <dbReference type="Proteomes" id="UP000193920"/>
    </source>
</evidence>
<feature type="region of interest" description="Disordered" evidence="6">
    <location>
        <begin position="2149"/>
        <end position="2191"/>
    </location>
</feature>
<proteinExistence type="predicted"/>
<evidence type="ECO:0000256" key="4">
    <source>
        <dbReference type="ARBA" id="ARBA00023069"/>
    </source>
</evidence>
<feature type="domain" description="Deleted in lung and esophageal cancer protein 1 Ig-like" evidence="8">
    <location>
        <begin position="127"/>
        <end position="214"/>
    </location>
</feature>
<dbReference type="InterPro" id="IPR027417">
    <property type="entry name" value="P-loop_NTPase"/>
</dbReference>
<dbReference type="InterPro" id="IPR059041">
    <property type="entry name" value="Ig_DLEC1_1"/>
</dbReference>
<dbReference type="InterPro" id="IPR013783">
    <property type="entry name" value="Ig-like_fold"/>
</dbReference>
<protein>
    <recommendedName>
        <fullName evidence="12">MSP domain-containing protein</fullName>
    </recommendedName>
</protein>
<feature type="domain" description="HYDIN/VesB/CFA65-like Ig-like" evidence="7">
    <location>
        <begin position="4128"/>
        <end position="4216"/>
    </location>
</feature>
<feature type="compositionally biased region" description="Basic and acidic residues" evidence="6">
    <location>
        <begin position="2153"/>
        <end position="2191"/>
    </location>
</feature>
<feature type="domain" description="HYDIN/VesB/CFA65-like Ig-like" evidence="7">
    <location>
        <begin position="1262"/>
        <end position="1358"/>
    </location>
</feature>
<feature type="compositionally biased region" description="Basic and acidic residues" evidence="6">
    <location>
        <begin position="2405"/>
        <end position="2414"/>
    </location>
</feature>
<dbReference type="GO" id="GO:0003341">
    <property type="term" value="P:cilium movement"/>
    <property type="evidence" value="ECO:0007669"/>
    <property type="project" value="TreeGrafter"/>
</dbReference>
<feature type="domain" description="HYDIN/VesB/CFA65-like Ig-like" evidence="7">
    <location>
        <begin position="230"/>
        <end position="322"/>
    </location>
</feature>
<dbReference type="OrthoDB" id="442692at2759"/>
<feature type="compositionally biased region" description="Low complexity" evidence="6">
    <location>
        <begin position="2893"/>
        <end position="2914"/>
    </location>
</feature>
<feature type="region of interest" description="Disordered" evidence="6">
    <location>
        <begin position="2893"/>
        <end position="2946"/>
    </location>
</feature>
<evidence type="ECO:0008006" key="12">
    <source>
        <dbReference type="Google" id="ProtNLM"/>
    </source>
</evidence>
<dbReference type="GO" id="GO:0005930">
    <property type="term" value="C:axoneme"/>
    <property type="evidence" value="ECO:0007669"/>
    <property type="project" value="TreeGrafter"/>
</dbReference>
<evidence type="ECO:0000256" key="5">
    <source>
        <dbReference type="ARBA" id="ARBA00023273"/>
    </source>
</evidence>
<gene>
    <name evidence="10" type="ORF">LY90DRAFT_386159</name>
</gene>
<reference evidence="10 11" key="1">
    <citation type="submission" date="2016-08" db="EMBL/GenBank/DDBJ databases">
        <title>A Parts List for Fungal Cellulosomes Revealed by Comparative Genomics.</title>
        <authorList>
            <consortium name="DOE Joint Genome Institute"/>
            <person name="Haitjema C.H."/>
            <person name="Gilmore S.P."/>
            <person name="Henske J.K."/>
            <person name="Solomon K.V."/>
            <person name="De Groot R."/>
            <person name="Kuo A."/>
            <person name="Mondo S.J."/>
            <person name="Salamov A.A."/>
            <person name="Labutti K."/>
            <person name="Zhao Z."/>
            <person name="Chiniquy J."/>
            <person name="Barry K."/>
            <person name="Brewer H.M."/>
            <person name="Purvine S.O."/>
            <person name="Wright A.T."/>
            <person name="Boxma B."/>
            <person name="Van Alen T."/>
            <person name="Hackstein J.H."/>
            <person name="Baker S.E."/>
            <person name="Grigoriev I.V."/>
            <person name="O'Malley M.A."/>
        </authorList>
    </citation>
    <scope>NUCLEOTIDE SEQUENCE [LARGE SCALE GENOMIC DNA]</scope>
    <source>
        <strain evidence="10 11">G1</strain>
    </source>
</reference>
<evidence type="ECO:0000259" key="7">
    <source>
        <dbReference type="Pfam" id="PF22544"/>
    </source>
</evidence>
<evidence type="ECO:0000256" key="2">
    <source>
        <dbReference type="ARBA" id="ARBA00004496"/>
    </source>
</evidence>
<dbReference type="InterPro" id="IPR053879">
    <property type="entry name" value="HYDIN_VesB_CFA65-like_Ig"/>
</dbReference>
<keyword evidence="4" id="KW-0969">Cilium</keyword>
<dbReference type="Proteomes" id="UP000193920">
    <property type="component" value="Unassembled WGS sequence"/>
</dbReference>
<feature type="domain" description="CFAP65 tenth Ig-like" evidence="9">
    <location>
        <begin position="3684"/>
        <end position="3781"/>
    </location>
</feature>
<feature type="domain" description="HYDIN/VesB/CFA65-like Ig-like" evidence="7">
    <location>
        <begin position="2617"/>
        <end position="2711"/>
    </location>
</feature>
<dbReference type="Pfam" id="PF24291">
    <property type="entry name" value="Ig_CFAP65"/>
    <property type="match status" value="1"/>
</dbReference>
<feature type="region of interest" description="Disordered" evidence="6">
    <location>
        <begin position="2375"/>
        <end position="2418"/>
    </location>
</feature>
<comment type="subcellular location">
    <subcellularLocation>
        <location evidence="1">Cell projection</location>
        <location evidence="1">Cilium</location>
    </subcellularLocation>
    <subcellularLocation>
        <location evidence="2">Cytoplasm</location>
    </subcellularLocation>
</comment>
<dbReference type="Pfam" id="PF22544">
    <property type="entry name" value="HYDIN_VesB_CFA65-like_Ig"/>
    <property type="match status" value="7"/>
</dbReference>
<evidence type="ECO:0000259" key="9">
    <source>
        <dbReference type="Pfam" id="PF24291"/>
    </source>
</evidence>
<dbReference type="Pfam" id="PF23277">
    <property type="entry name" value="Ig_Dlec1_1"/>
    <property type="match status" value="1"/>
</dbReference>
<evidence type="ECO:0000256" key="1">
    <source>
        <dbReference type="ARBA" id="ARBA00004138"/>
    </source>
</evidence>
<dbReference type="Gene3D" id="2.60.40.10">
    <property type="entry name" value="Immunoglobulins"/>
    <property type="match status" value="25"/>
</dbReference>
<feature type="compositionally biased region" description="Low complexity" evidence="6">
    <location>
        <begin position="4683"/>
        <end position="4717"/>
    </location>
</feature>
<sequence>MNTIEPEIIGLSDYDDNKSDYSLYEVDGPPTFIFSSFSNIKDTEIKNNAKIILDDDKYRPSTYLKDRSLSLKDKLSQLSYINTITSLKKKPKIGEKYVPEKIKIIDLVHDPDVTNHTYDVPVDTPLFQPFPSQVVIQNYNPFEKYKIIISFRNNDKFARKMKILPINYPYFSIKGINSSSLNSEKIAPGMEVQYLITFIPEENVDYNYNLVCITEREKFLVPIIAIGARAILDFPDIVNFSECPVNYESSKILLVRNIGNKKTTFNLTVQEPFSVVPNNGYLDIGESMQIEVKFEPEKVGSYEGEMLLEYDTGEKVYINMYGSADDVNIRLEKQILQMDNTYINLVSMKVLTLYNRSDIIIKYQWKQFSSQIEENQYRERKIIELNQLREEEILYIKESETNTEIVNEKVALINENYKNLIKEKENDELLFNGKCISITPQEGTIWPNSSVEFRILFQPEKSIEYKRMIYCCVNGRETRLPLQIKGNGIGPKAKFSYDQLEIDDVFINSIHKFQAYLENKGDIEVKYKLLPKNTLFGPKFSFSPDIGVIKAGEKQPIDIIFNPDILGEFYEEFLWNIEGSSNTISLIVTGKVIGPTFFFKPDVLNFGKSVYGFLNTRKIKLVNTSDIIISYRLRLESDNSEDANEFSILPEIGTVLPNSEREIKVTFTPSRVGTYEASIKVDIEHIGNDILNYHIMAESIVPDIELNTVAIDYGKCYQGYAYTRSIELSNPSIYPARYKLVSQEESAKIVYSYESSNNYGIINPNSKAYIDLTVIVKKLGTVVFPTFIEIIGKKEVNLVVDITAYGIGPTISLSTDEINWGKIKVLEENSMTLEINNNSPIPAKFVCNTVNDSTIYKLSTNSDIIQPFSKYHLIITAYLNDSVKFNDILKLDVESDTTHNIKLISQGIGTTIIFPEEFNIIDFGDVFSNRKCSKTFKIKNSGRRTHTLHWIRKNQPQPKNKPKEEITSVFKIIPQRIILKSGETCELKIEGYSSESKFYSENYICQGVIDKNPTRLDLIESKIIVNFINPLISINPSSLDFESIHTKENDYKIQEKMLELSNDSSLILHTRFIYEKPFELIIPSNPLELKPGVTIPIKVKFDSSFFNNNVSDSKNCKLTLEYLEHPQIDTIDLNYNVLFPNLVIDIEDCIFDCIPQNTSIKKSFNIFNRGQLPVYYTWNFYENNDDQETDSKNTENDLVPVYQLFDIIPIRGYLEPGACEKSEIIFHGICSGIHKVLAVCDVVGGPKYKINLFGETSLVSYKFDRDVIDFGVQYYQNIVKQDITLFNTGKVEFDYSVILPKNSILEKRIAIYPSFGNILPYQKQKITIKFTTLTPEDINDSFFIRIGHFDPVPITVTGQGIAPHIMLNLPRVIDNIDNKTKDESESKENNLEKSSSNEEITKNDFYEEDEKISELDSGISPKDQVEFIKETERVLLTRKNMEYFDLLYTDKFKNQSLIKPNYIGSSVLMNKTLTKKSSNKYNNECNYLSELSKIHSTEYICDFGYIIRNTTKTKKIVITNISQKKVSFTFNVLEIKNTGLSVEPEKVKELPPDESFEFNITFQTRDIPLTEKEISIILPVHIKDGPIILINMKASLTIPEIKIKDDILDFGEVICGQRKTIAIQLFNENVIQAEWRITSKVQKKKGFNKNNRNEKNIEELKDVYEITPEAGIIQPGKNQLVYIKFTPEEEINYNKNVVLKVLMNNKNTILHLNGIGVQNKLEFQPEKICFDPVLPYADMIEKKFSIYNPNEYPIEVYSKDFDSVFNDEKKLLQRIENYENNVVYLPPREIGQPITESYLESLNIKLRPITREDESNKDTSATIPEEGVGEIETIPRNKSFNEIMENSPIAFIVYGTPYSGKTTVSKSIAKRYSFQYININEIAENYISMHTLMNDSKATVYSIQVSESSLPLSTININNNSNVIQEESRTGSILDEHDNHSNRHLIPDEKFIDIIKTRLLKDDCHNGVVIEGVDSKYASNAAVILKGIMKACPNRNKRVFLNLITDLPNIHLREAQMKQKNNKTDSIEVKMISEEEYDKLSPEEQKKYDEMLKNYKKQKKLMKDQIKIEKKKQTEVEQQKIEKKTDDEKIKRKERNKSFLIPKNTSKDSSDKCGKEIKDIAPDKSVLQSFVKSFTILKSLIEGRRSVSPQLTKKKDEKEKDKEKEREREREKENGKENNKEKDKEKNEKEKLEKALEHEILSNIDISNSTLKKCETYTSTMDLILGVLKEGEKYNHNSVNSGNYSNNSNTSYGNGKQNQNLNINEKRNTQQRNKIDIVGLQSTESSNDNESKDEYLFGYYFEINSNVTKDEAFAAIINNIPSSLDPEKLKNEMLAKELVPKIEQVICYPEDTLEIKEEKYSFSLVNILQDEDNTQTSLPEVSAPPPVVTKPETSSKKGKLTQKQAAEEQKKEEKNEEESEKDLSLKYRWIIKPGKKRDLIVKFNSKIIGTFTRNLTFSIVGSNCKYNIDCIGQCQYSQIETDYTKIFQKYRKTKDNQSIYHCEYIASTSTFEFGPILYNKPKDKNIERYIDNKTSLNIINPSNLNSLNVDFCFKNDTKSEIFVVDPQTLTVEPGETKQVSVSAFPKSLGPFEDELIISVKDNPEPLCYKFTCIGVKPELELDKKVLTFDKIHIMKTETRKLVLKNISQISAYWKLSGIEQLGDEIKISPVEGVIEYGKECVINAEFHGSKVTTIKRSIKLEVSDVERINTGIQIENILVTAEAYEALIDFHPKNSDAVIDFGILAVQEEGKQQYTLKNKGKYEAGFNFSIKDKELSEYLTFVPNNFVLQPNDKPFNVQILFKSKKEISFRDSKNNNIVEFQVYDPTDGDITSRSTIRVIAKAVYSKFNVYPAKDLNFGASIFGTKGTKQFTIENNGEFDFKFNIFSMVNGSDNKQGGKKNNSGGNITGSTNINSKINKYGRISPPPSSSTMKQFSRKDNKQNENSDFGPFSIVPTAALITAGSKQVITVEFHPESPGIYDEDIGIEIIDRVPETNVITEYRLTGESCLPGININDFNSIFEEHTVCKRLELFKVQNNVYAEEDRVFYFGALLTGLHSQARFKISNPYKIPCDVTLSLKPRGKSSKNDTFEFPFELEPKKVNIPSYEYKYITVTFHPTSIQSYSGIFEATVENIGDIKGRNLQFEIRGEGTLPRFIIEKPTVKNKHGIYILKFKKLIIGASQTLPILLKNVGIIDAKIKLDWIQNPDEEFICQEINSYITLKINETAYIEVKCCPKSIGNKCAKLRIKTIDNNFEDTIISLEGEGYLQDYVFENFPDDLSDEIQFKDCYINSVNQLSFSLFNRSQDLIKVQWDNLELFKFSPSVFHLSKNSRKNINVTFCSTTPINITDEISKCTINKIKYTNPNQITDTDWDDHITTVKWVTSNDPFSIKGQSFKKVLEKLPEPQHEVIPNSEFVYELKLSANSDYVSYECKVDSIKFKNTMMYQTRAYKFLLKNVGTIKMDYSFVFIDENLGEILNENNDEFPFTIEPENGSIEANDSALITVRFTPNDVYDYQCALFCNIPNLISDEKPLLINVSGSSLRPFCHFELEECEYVTNDHHHPDLVNANGEAIVFDPMTKVLSFNSCGVKIRNSKRFYIVNTTQISYDFEWTCIAGNDKIFKCLTKKGRILSGKKFEINFEYIPENTDQRESLWVFRIKDSEITVPFLLVGQAMEPNIYMDRASINFNSILVGHQRKETINLVNSESTPFSYAFIESSLNKELGSTVKYSPSNGIIQPHSEVPIDVIFSPLEEKLYNISLICNVKKKPTPVKVNIRGEGYEIHEKLISEINENNSITLTSGDKAENMIDFGRVYINEKHIKKIIIKNTGKFNIEYSWKLISSKYSNILSITPEVGTVIKGEKVVCEIVFSPNNNVKLTNVKASCSIINGKTYNLKICGIGCCPLLSIDKPSWDFGVNYINQQSSKNLFTTFQITNKDSREISFEIIPPTDPAFEVTNDMTCLLPNEQSTITVYFNPTEAREYKDQINIEINGYVSHSIYLTGEGSEVRIELVNSDQQKISFGAVNMNSINSKILKIRNRGVIPATFTIGPSSALESLISKYVTINYDNIQITSNQNEITMKPKDIISIEVNFQPKQRVLAFNEDIIIDCNSFKKKLFSVCGVCQGIDVKLENSILSFGPVVQHSSTIRKLNIQNVGDIGTRFSWDTSKFYPDFTINPSEGYISPGVDIPIEITFHPLNVQSEIRYENLTCNIEHYHPLKLTLVGSCIVQPIQSEILKFSCPVRQVDTKSITIQNKSGTTWNISPIIENNSWSGQDLFEVEPGQSKSYDVFFKPSEMNGNGDGGKHEGSIFFPLPDGSGLLYKLNGIAEKPVSSGVISRDVPCKTNYTETLSISNWMKRSQRFKVSFELLKPDPAIIVKGKEYIDIPGLVERKYKVNFYSYKEGTANIKVIFKNETTQEYIFYNLNIRSTPAGVISTIEFSTTARVSISKEIVITNPLSTVASFVASCSSSDISCLHSFQIQPKSDYKLPIEYLPLIPKEVTANLTLNSAELGIYIYDLKLSCSGAGPERKLQFKVPLGLNQVQTFRFLSFTKTKTEYTCKIDSSDFSVDKSVIAPSAQNGGVEVCVDITYEPSKLGDIRSTLTVSSPLGGDYVCPLFGHCIIPRPQGPILVKTGTASSVLFKNVFTTQATFSYSIDNPAFTIKASDTIESKKVCNMTINFKPGNNSNQNNQNSSNSQNSNSKNSNNNNNNNNNSTNTSRVTTPSKIGKLTITHHSGVSWVYYLKGMT</sequence>
<evidence type="ECO:0000256" key="3">
    <source>
        <dbReference type="ARBA" id="ARBA00022490"/>
    </source>
</evidence>
<organism evidence="10 11">
    <name type="scientific">Neocallimastix californiae</name>
    <dbReference type="NCBI Taxonomy" id="1754190"/>
    <lineage>
        <taxon>Eukaryota</taxon>
        <taxon>Fungi</taxon>
        <taxon>Fungi incertae sedis</taxon>
        <taxon>Chytridiomycota</taxon>
        <taxon>Chytridiomycota incertae sedis</taxon>
        <taxon>Neocallimastigomycetes</taxon>
        <taxon>Neocallimastigales</taxon>
        <taxon>Neocallimastigaceae</taxon>
        <taxon>Neocallimastix</taxon>
    </lineage>
</organism>
<evidence type="ECO:0000256" key="6">
    <source>
        <dbReference type="SAM" id="MobiDB-lite"/>
    </source>
</evidence>
<dbReference type="InterPro" id="IPR033305">
    <property type="entry name" value="Hydin-like"/>
</dbReference>
<dbReference type="SUPFAM" id="SSF52540">
    <property type="entry name" value="P-loop containing nucleoside triphosphate hydrolases"/>
    <property type="match status" value="1"/>
</dbReference>
<keyword evidence="5" id="KW-0966">Cell projection</keyword>
<keyword evidence="3" id="KW-0963">Cytoplasm</keyword>
<dbReference type="Gene3D" id="3.40.50.300">
    <property type="entry name" value="P-loop containing nucleotide triphosphate hydrolases"/>
    <property type="match status" value="1"/>
</dbReference>
<name>A0A1Y2BU15_9FUNG</name>
<dbReference type="Pfam" id="PF14874">
    <property type="entry name" value="PapD-like"/>
    <property type="match status" value="1"/>
</dbReference>
<feature type="domain" description="HYDIN/VesB/CFA65-like Ig-like" evidence="7">
    <location>
        <begin position="3902"/>
        <end position="4000"/>
    </location>
</feature>
<feature type="domain" description="HYDIN/VesB/CFA65-like Ig-like" evidence="7">
    <location>
        <begin position="595"/>
        <end position="687"/>
    </location>
</feature>
<feature type="region of interest" description="Disordered" evidence="6">
    <location>
        <begin position="1379"/>
        <end position="1403"/>
    </location>
</feature>
<feature type="compositionally biased region" description="Low complexity" evidence="6">
    <location>
        <begin position="2237"/>
        <end position="2255"/>
    </location>
</feature>
<evidence type="ECO:0000259" key="8">
    <source>
        <dbReference type="Pfam" id="PF23277"/>
    </source>
</evidence>
<dbReference type="GO" id="GO:1904158">
    <property type="term" value="P:axonemal central apparatus assembly"/>
    <property type="evidence" value="ECO:0007669"/>
    <property type="project" value="TreeGrafter"/>
</dbReference>
<dbReference type="STRING" id="1754190.A0A1Y2BU15"/>
<dbReference type="PANTHER" id="PTHR23053:SF0">
    <property type="entry name" value="HYDROCEPHALUS-INDUCING PROTEIN HOMOLOG"/>
    <property type="match status" value="1"/>
</dbReference>
<feature type="region of interest" description="Disordered" evidence="6">
    <location>
        <begin position="4679"/>
        <end position="4721"/>
    </location>
</feature>
<dbReference type="EMBL" id="MCOG01000137">
    <property type="protein sequence ID" value="ORY38260.1"/>
    <property type="molecule type" value="Genomic_DNA"/>
</dbReference>
<dbReference type="PANTHER" id="PTHR23053">
    <property type="entry name" value="DLEC1 DELETED IN LUNG AND ESOPHAGEAL CANCER 1"/>
    <property type="match status" value="1"/>
</dbReference>
<feature type="domain" description="HYDIN/VesB/CFA65-like Ig-like" evidence="7">
    <location>
        <begin position="491"/>
        <end position="590"/>
    </location>
</feature>
<feature type="compositionally biased region" description="Basic and acidic residues" evidence="6">
    <location>
        <begin position="2072"/>
        <end position="2091"/>
    </location>
</feature>
<dbReference type="InterPro" id="IPR056305">
    <property type="entry name" value="Ig_CFAP65_10th"/>
</dbReference>
<feature type="region of interest" description="Disordered" evidence="6">
    <location>
        <begin position="2237"/>
        <end position="2273"/>
    </location>
</feature>
<feature type="region of interest" description="Disordered" evidence="6">
    <location>
        <begin position="2072"/>
        <end position="2113"/>
    </location>
</feature>
<accession>A0A1Y2BU15</accession>